<organism evidence="1">
    <name type="scientific">uncultured Dysgonomonas sp</name>
    <dbReference type="NCBI Taxonomy" id="206096"/>
    <lineage>
        <taxon>Bacteria</taxon>
        <taxon>Pseudomonadati</taxon>
        <taxon>Bacteroidota</taxon>
        <taxon>Bacteroidia</taxon>
        <taxon>Bacteroidales</taxon>
        <taxon>Dysgonomonadaceae</taxon>
        <taxon>Dysgonomonas</taxon>
        <taxon>environmental samples</taxon>
    </lineage>
</organism>
<dbReference type="EMBL" id="FLUM01000001">
    <property type="protein sequence ID" value="SBV91848.1"/>
    <property type="molecule type" value="Genomic_DNA"/>
</dbReference>
<protein>
    <submittedName>
        <fullName evidence="1">Uncharacterized protein</fullName>
    </submittedName>
</protein>
<name>A0A212IXA9_9BACT</name>
<proteinExistence type="predicted"/>
<evidence type="ECO:0000313" key="1">
    <source>
        <dbReference type="EMBL" id="SBV91848.1"/>
    </source>
</evidence>
<accession>A0A212IXA9</accession>
<dbReference type="RefSeq" id="WP_296938347.1">
    <property type="nucleotide sequence ID" value="NZ_LT599032.1"/>
</dbReference>
<reference evidence="1" key="1">
    <citation type="submission" date="2016-04" db="EMBL/GenBank/DDBJ databases">
        <authorList>
            <person name="Evans L.H."/>
            <person name="Alamgir A."/>
            <person name="Owens N."/>
            <person name="Weber N.D."/>
            <person name="Virtaneva K."/>
            <person name="Barbian K."/>
            <person name="Babar A."/>
            <person name="Rosenke K."/>
        </authorList>
    </citation>
    <scope>NUCLEOTIDE SEQUENCE</scope>
    <source>
        <strain evidence="1">86-1</strain>
    </source>
</reference>
<sequence>MEEIKAGDIMLNNWVLHNGELRQISGWHGEFVSLFCKGCDKAQFETLTKNIKPIPLTEDILLKAGGYKLPHMTVTDSVLFDIGRDRILSIGCIEDCNQMAWLQHIEGKKVTDLVCIHNYDYDGWLYLHTLQNLFKSLTGNDLKIEV</sequence>
<gene>
    <name evidence="1" type="ORF">KL86DYS1_10448</name>
</gene>
<dbReference type="AlphaFoldDB" id="A0A212IXA9"/>